<dbReference type="RefSeq" id="WP_106253659.1">
    <property type="nucleotide sequence ID" value="NZ_PVZC01000014.1"/>
</dbReference>
<accession>A0A2T0PS57</accession>
<evidence type="ECO:0000313" key="3">
    <source>
        <dbReference type="Proteomes" id="UP000237846"/>
    </source>
</evidence>
<comment type="caution">
    <text evidence="2">The sequence shown here is derived from an EMBL/GenBank/DDBJ whole genome shotgun (WGS) entry which is preliminary data.</text>
</comment>
<dbReference type="Proteomes" id="UP000237846">
    <property type="component" value="Unassembled WGS sequence"/>
</dbReference>
<name>A0A2T0PS57_9ACTN</name>
<keyword evidence="1" id="KW-0732">Signal</keyword>
<feature type="signal peptide" evidence="1">
    <location>
        <begin position="1"/>
        <end position="30"/>
    </location>
</feature>
<organism evidence="2 3">
    <name type="scientific">Allonocardiopsis opalescens</name>
    <dbReference type="NCBI Taxonomy" id="1144618"/>
    <lineage>
        <taxon>Bacteria</taxon>
        <taxon>Bacillati</taxon>
        <taxon>Actinomycetota</taxon>
        <taxon>Actinomycetes</taxon>
        <taxon>Streptosporangiales</taxon>
        <taxon>Allonocardiopsis</taxon>
    </lineage>
</organism>
<dbReference type="EMBL" id="PVZC01000014">
    <property type="protein sequence ID" value="PRX91741.1"/>
    <property type="molecule type" value="Genomic_DNA"/>
</dbReference>
<gene>
    <name evidence="2" type="ORF">CLV72_11423</name>
</gene>
<evidence type="ECO:0000256" key="1">
    <source>
        <dbReference type="SAM" id="SignalP"/>
    </source>
</evidence>
<protein>
    <submittedName>
        <fullName evidence="2">ABC-type phosphate transport system substrate-binding protein</fullName>
    </submittedName>
</protein>
<dbReference type="SUPFAM" id="SSF53850">
    <property type="entry name" value="Periplasmic binding protein-like II"/>
    <property type="match status" value="1"/>
</dbReference>
<proteinExistence type="predicted"/>
<sequence>MKMKVVPLTGLAAVIAAVGLATGLAVPAAADPPGAAYGLLAGGGSDTTQDVSNALFELIGAGDTVSSWNAVDPDTGEAGGLITTKNPATHPQCGDIARPNGSHEGLTALIGAIHPDGVRDGCFDFARSSVGATFSANGDLAYIPHAVDGVTYARHERGLLPRNLTLNQLRNIYQCVTTSIGGAQVRPVLPHHGSGTRSFWLSLMNISEAQLSQGLYPCIENRGDQPNDGSGLRNTSEIMPFSIPQYIAQRNNMPGVLDRRGPAELGWINGQAPIVSGVLNADFPITRPVYHVVASAAVDDPRHPHHTLVHDVFVSDGDTAEICTPAAEEILADHGFLPYEGGLVGCGSDALRAHPDIVP</sequence>
<reference evidence="2 3" key="1">
    <citation type="submission" date="2018-03" db="EMBL/GenBank/DDBJ databases">
        <title>Genomic Encyclopedia of Archaeal and Bacterial Type Strains, Phase II (KMG-II): from individual species to whole genera.</title>
        <authorList>
            <person name="Goeker M."/>
        </authorList>
    </citation>
    <scope>NUCLEOTIDE SEQUENCE [LARGE SCALE GENOMIC DNA]</scope>
    <source>
        <strain evidence="2 3">DSM 45601</strain>
    </source>
</reference>
<dbReference type="OrthoDB" id="3636760at2"/>
<keyword evidence="3" id="KW-1185">Reference proteome</keyword>
<feature type="chain" id="PRO_5015548662" evidence="1">
    <location>
        <begin position="31"/>
        <end position="359"/>
    </location>
</feature>
<dbReference type="AlphaFoldDB" id="A0A2T0PS57"/>
<evidence type="ECO:0000313" key="2">
    <source>
        <dbReference type="EMBL" id="PRX91741.1"/>
    </source>
</evidence>